<feature type="domain" description="Phosphoribosyltransferase" evidence="2">
    <location>
        <begin position="67"/>
        <end position="171"/>
    </location>
</feature>
<dbReference type="PANTHER" id="PTHR47505:SF1">
    <property type="entry name" value="DNA UTILIZATION PROTEIN YHGH"/>
    <property type="match status" value="1"/>
</dbReference>
<reference evidence="3" key="1">
    <citation type="submission" date="2020-10" db="EMBL/GenBank/DDBJ databases">
        <authorList>
            <person name="Gilroy R."/>
        </authorList>
    </citation>
    <scope>NUCLEOTIDE SEQUENCE</scope>
    <source>
        <strain evidence="3">21143</strain>
    </source>
</reference>
<comment type="caution">
    <text evidence="3">The sequence shown here is derived from an EMBL/GenBank/DDBJ whole genome shotgun (WGS) entry which is preliminary data.</text>
</comment>
<dbReference type="InterPro" id="IPR000836">
    <property type="entry name" value="PRTase_dom"/>
</dbReference>
<dbReference type="Gene3D" id="3.40.50.2020">
    <property type="match status" value="1"/>
</dbReference>
<evidence type="ECO:0000259" key="2">
    <source>
        <dbReference type="Pfam" id="PF00156"/>
    </source>
</evidence>
<dbReference type="Proteomes" id="UP000886722">
    <property type="component" value="Unassembled WGS sequence"/>
</dbReference>
<reference evidence="3" key="2">
    <citation type="journal article" date="2021" name="PeerJ">
        <title>Extensive microbial diversity within the chicken gut microbiome revealed by metagenomics and culture.</title>
        <authorList>
            <person name="Gilroy R."/>
            <person name="Ravi A."/>
            <person name="Getino M."/>
            <person name="Pursley I."/>
            <person name="Horton D.L."/>
            <person name="Alikhan N.F."/>
            <person name="Baker D."/>
            <person name="Gharbi K."/>
            <person name="Hall N."/>
            <person name="Watson M."/>
            <person name="Adriaenssens E.M."/>
            <person name="Foster-Nyarko E."/>
            <person name="Jarju S."/>
            <person name="Secka A."/>
            <person name="Antonio M."/>
            <person name="Oren A."/>
            <person name="Chaudhuri R.R."/>
            <person name="La Ragione R."/>
            <person name="Hildebrand F."/>
            <person name="Pallen M.J."/>
        </authorList>
    </citation>
    <scope>NUCLEOTIDE SEQUENCE</scope>
    <source>
        <strain evidence="3">21143</strain>
    </source>
</reference>
<dbReference type="AlphaFoldDB" id="A0A9D1KD50"/>
<protein>
    <submittedName>
        <fullName evidence="3">ComF family protein</fullName>
    </submittedName>
</protein>
<dbReference type="InterPro" id="IPR051910">
    <property type="entry name" value="ComF/GntX_DNA_util-trans"/>
</dbReference>
<comment type="similarity">
    <text evidence="1">Belongs to the ComF/GntX family.</text>
</comment>
<accession>A0A9D1KD50</accession>
<evidence type="ECO:0000313" key="4">
    <source>
        <dbReference type="Proteomes" id="UP000886722"/>
    </source>
</evidence>
<dbReference type="Pfam" id="PF00156">
    <property type="entry name" value="Pribosyltran"/>
    <property type="match status" value="1"/>
</dbReference>
<gene>
    <name evidence="3" type="ORF">IAD06_02385</name>
</gene>
<dbReference type="EMBL" id="DVKT01000018">
    <property type="protein sequence ID" value="HIT38876.1"/>
    <property type="molecule type" value="Genomic_DNA"/>
</dbReference>
<organism evidence="3 4">
    <name type="scientific">Candidatus Caccoplasma intestinavium</name>
    <dbReference type="NCBI Taxonomy" id="2840716"/>
    <lineage>
        <taxon>Bacteria</taxon>
        <taxon>Pseudomonadati</taxon>
        <taxon>Bacteroidota</taxon>
        <taxon>Bacteroidia</taxon>
        <taxon>Bacteroidales</taxon>
        <taxon>Bacteroidaceae</taxon>
        <taxon>Bacteroidaceae incertae sedis</taxon>
        <taxon>Candidatus Caccoplasma</taxon>
    </lineage>
</organism>
<proteinExistence type="inferred from homology"/>
<evidence type="ECO:0000313" key="3">
    <source>
        <dbReference type="EMBL" id="HIT38876.1"/>
    </source>
</evidence>
<dbReference type="InterPro" id="IPR029057">
    <property type="entry name" value="PRTase-like"/>
</dbReference>
<sequence>MEQLFRGKIDIDRAFAFFYSTPHSQYRSLLHHIKYHNGKECARYLGKLYAEELCETGLLDDIDLIIPVPLHRTRMRKRGYNQSEWIALGISDITGITLDTQSLIRPKANPSQTHLSLYERWLNTHNIFSLSPNHNCTDKHILLVDDIVTTGATLLACAQTLRTAQPRNISLLALSFAQ</sequence>
<dbReference type="CDD" id="cd06223">
    <property type="entry name" value="PRTases_typeI"/>
    <property type="match status" value="1"/>
</dbReference>
<dbReference type="SUPFAM" id="SSF53271">
    <property type="entry name" value="PRTase-like"/>
    <property type="match status" value="1"/>
</dbReference>
<dbReference type="PANTHER" id="PTHR47505">
    <property type="entry name" value="DNA UTILIZATION PROTEIN YHGH"/>
    <property type="match status" value="1"/>
</dbReference>
<evidence type="ECO:0000256" key="1">
    <source>
        <dbReference type="ARBA" id="ARBA00008007"/>
    </source>
</evidence>
<name>A0A9D1KD50_9BACT</name>